<dbReference type="AlphaFoldDB" id="A0A839Z3Q4"/>
<evidence type="ECO:0000313" key="3">
    <source>
        <dbReference type="Proteomes" id="UP000578569"/>
    </source>
</evidence>
<comment type="caution">
    <text evidence="2">The sequence shown here is derived from an EMBL/GenBank/DDBJ whole genome shotgun (WGS) entry which is preliminary data.</text>
</comment>
<dbReference type="Proteomes" id="UP000578569">
    <property type="component" value="Unassembled WGS sequence"/>
</dbReference>
<reference evidence="2 3" key="1">
    <citation type="submission" date="2020-08" db="EMBL/GenBank/DDBJ databases">
        <title>Genomic Encyclopedia of Type Strains, Phase IV (KMG-IV): sequencing the most valuable type-strain genomes for metagenomic binning, comparative biology and taxonomic classification.</title>
        <authorList>
            <person name="Goeker M."/>
        </authorList>
    </citation>
    <scope>NUCLEOTIDE SEQUENCE [LARGE SCALE GENOMIC DNA]</scope>
    <source>
        <strain evidence="2 3">DSM 24194</strain>
    </source>
</reference>
<keyword evidence="3" id="KW-1185">Reference proteome</keyword>
<protein>
    <recommendedName>
        <fullName evidence="4">Porin</fullName>
    </recommendedName>
</protein>
<dbReference type="InterPro" id="IPR011250">
    <property type="entry name" value="OMP/PagP_B-barrel"/>
</dbReference>
<dbReference type="EMBL" id="JACICF010000002">
    <property type="protein sequence ID" value="MBB3764717.1"/>
    <property type="molecule type" value="Genomic_DNA"/>
</dbReference>
<keyword evidence="1" id="KW-0732">Signal</keyword>
<gene>
    <name evidence="2" type="ORF">FHS50_001779</name>
</gene>
<evidence type="ECO:0000256" key="1">
    <source>
        <dbReference type="SAM" id="SignalP"/>
    </source>
</evidence>
<organism evidence="2 3">
    <name type="scientific">Sphingomicrobium lutaoense</name>
    <dbReference type="NCBI Taxonomy" id="515949"/>
    <lineage>
        <taxon>Bacteria</taxon>
        <taxon>Pseudomonadati</taxon>
        <taxon>Pseudomonadota</taxon>
        <taxon>Alphaproteobacteria</taxon>
        <taxon>Sphingomonadales</taxon>
        <taxon>Sphingomonadaceae</taxon>
        <taxon>Sphingomicrobium</taxon>
    </lineage>
</organism>
<proteinExistence type="predicted"/>
<accession>A0A839Z3Q4</accession>
<name>A0A839Z3Q4_9SPHN</name>
<feature type="chain" id="PRO_5032552551" description="Porin" evidence="1">
    <location>
        <begin position="24"/>
        <end position="301"/>
    </location>
</feature>
<feature type="signal peptide" evidence="1">
    <location>
        <begin position="1"/>
        <end position="23"/>
    </location>
</feature>
<dbReference type="SUPFAM" id="SSF56925">
    <property type="entry name" value="OMPA-like"/>
    <property type="match status" value="1"/>
</dbReference>
<dbReference type="RefSeq" id="WP_183934094.1">
    <property type="nucleotide sequence ID" value="NZ_JACICF010000002.1"/>
</dbReference>
<evidence type="ECO:0000313" key="2">
    <source>
        <dbReference type="EMBL" id="MBB3764717.1"/>
    </source>
</evidence>
<evidence type="ECO:0008006" key="4">
    <source>
        <dbReference type="Google" id="ProtNLM"/>
    </source>
</evidence>
<sequence>MKKILTGCLMAGTAMALPAAAHANDKWSFELEAEAFYDSQLVVEEVDLEESQDDFGLKLGADVEFQAIDKKAFELELGYDFGQTLYAEFDEFNLQSHVAHVEAATRLGGAKLGARYAFGHYRLDGDALFDVHSITPSVAGFIADQLYARGYYTYSDKDFSERDGRDATNHQVGGSLFKFFDGNASYVSLSGRWEQEDAFDPAFDYDGFSIGADARMSLNGKRSGPYVQAGVDYRDRDYDAITPSIGEIRTEDRLRGKAAFVYPLSDKMRLETAYRYTDRNSNLPSADYVEHRASAGVAFEL</sequence>